<evidence type="ECO:0000313" key="12">
    <source>
        <dbReference type="EMBL" id="TKR59850.1"/>
    </source>
</evidence>
<evidence type="ECO:0000256" key="3">
    <source>
        <dbReference type="ARBA" id="ARBA00022527"/>
    </source>
</evidence>
<keyword evidence="13" id="KW-1185">Reference proteome</keyword>
<dbReference type="OrthoDB" id="408964at2759"/>
<keyword evidence="3" id="KW-0723">Serine/threonine-protein kinase</keyword>
<reference evidence="12 13" key="1">
    <citation type="journal article" date="2015" name="Genome Biol.">
        <title>Comparative genomics of Steinernema reveals deeply conserved gene regulatory networks.</title>
        <authorList>
            <person name="Dillman A.R."/>
            <person name="Macchietto M."/>
            <person name="Porter C.F."/>
            <person name="Rogers A."/>
            <person name="Williams B."/>
            <person name="Antoshechkin I."/>
            <person name="Lee M.M."/>
            <person name="Goodwin Z."/>
            <person name="Lu X."/>
            <person name="Lewis E.E."/>
            <person name="Goodrich-Blair H."/>
            <person name="Stock S.P."/>
            <person name="Adams B.J."/>
            <person name="Sternberg P.W."/>
            <person name="Mortazavi A."/>
        </authorList>
    </citation>
    <scope>NUCLEOTIDE SEQUENCE [LARGE SCALE GENOMIC DNA]</scope>
    <source>
        <strain evidence="12 13">ALL</strain>
    </source>
</reference>
<dbReference type="Gene3D" id="1.10.510.10">
    <property type="entry name" value="Transferase(Phosphotransferase) domain 1"/>
    <property type="match status" value="1"/>
</dbReference>
<evidence type="ECO:0000256" key="6">
    <source>
        <dbReference type="ARBA" id="ARBA00022777"/>
    </source>
</evidence>
<dbReference type="GO" id="GO:0035556">
    <property type="term" value="P:intracellular signal transduction"/>
    <property type="evidence" value="ECO:0007669"/>
    <property type="project" value="TreeGrafter"/>
</dbReference>
<evidence type="ECO:0000256" key="7">
    <source>
        <dbReference type="ARBA" id="ARBA00022840"/>
    </source>
</evidence>
<dbReference type="InterPro" id="IPR008271">
    <property type="entry name" value="Ser/Thr_kinase_AS"/>
</dbReference>
<comment type="caution">
    <text evidence="12">The sequence shown here is derived from an EMBL/GenBank/DDBJ whole genome shotgun (WGS) entry which is preliminary data.</text>
</comment>
<dbReference type="GO" id="GO:0004674">
    <property type="term" value="F:protein serine/threonine kinase activity"/>
    <property type="evidence" value="ECO:0007669"/>
    <property type="project" value="UniProtKB-KW"/>
</dbReference>
<accession>A0A4U5LUQ5</accession>
<evidence type="ECO:0000256" key="8">
    <source>
        <dbReference type="ARBA" id="ARBA00033099"/>
    </source>
</evidence>
<evidence type="ECO:0000256" key="1">
    <source>
        <dbReference type="ARBA" id="ARBA00012513"/>
    </source>
</evidence>
<comment type="catalytic activity">
    <reaction evidence="10">
        <text>L-seryl-[protein] + ATP = O-phospho-L-seryl-[protein] + ADP + H(+)</text>
        <dbReference type="Rhea" id="RHEA:17989"/>
        <dbReference type="Rhea" id="RHEA-COMP:9863"/>
        <dbReference type="Rhea" id="RHEA-COMP:11604"/>
        <dbReference type="ChEBI" id="CHEBI:15378"/>
        <dbReference type="ChEBI" id="CHEBI:29999"/>
        <dbReference type="ChEBI" id="CHEBI:30616"/>
        <dbReference type="ChEBI" id="CHEBI:83421"/>
        <dbReference type="ChEBI" id="CHEBI:456216"/>
        <dbReference type="EC" id="2.7.11.1"/>
    </reaction>
</comment>
<organism evidence="12 13">
    <name type="scientific">Steinernema carpocapsae</name>
    <name type="common">Entomopathogenic nematode</name>
    <dbReference type="NCBI Taxonomy" id="34508"/>
    <lineage>
        <taxon>Eukaryota</taxon>
        <taxon>Metazoa</taxon>
        <taxon>Ecdysozoa</taxon>
        <taxon>Nematoda</taxon>
        <taxon>Chromadorea</taxon>
        <taxon>Rhabditida</taxon>
        <taxon>Tylenchina</taxon>
        <taxon>Panagrolaimomorpha</taxon>
        <taxon>Strongyloidoidea</taxon>
        <taxon>Steinernematidae</taxon>
        <taxon>Steinernema</taxon>
    </lineage>
</organism>
<proteinExistence type="predicted"/>
<protein>
    <recommendedName>
        <fullName evidence="2">Serine/threonine-protein kinase greatwall</fullName>
        <ecNumber evidence="1">2.7.11.1</ecNumber>
    </recommendedName>
    <alternativeName>
        <fullName evidence="8">Microtubule-associated serine/threonine-protein kinase-like</fullName>
    </alternativeName>
</protein>
<dbReference type="EC" id="2.7.11.1" evidence="1"/>
<dbReference type="PANTHER" id="PTHR24356:SF1">
    <property type="entry name" value="SERINE_THREONINE-PROTEIN KINASE GREATWALL"/>
    <property type="match status" value="1"/>
</dbReference>
<dbReference type="EMBL" id="AZBU02000012">
    <property type="protein sequence ID" value="TKR59850.1"/>
    <property type="molecule type" value="Genomic_DNA"/>
</dbReference>
<dbReference type="PANTHER" id="PTHR24356">
    <property type="entry name" value="SERINE/THREONINE-PROTEIN KINASE"/>
    <property type="match status" value="1"/>
</dbReference>
<dbReference type="GO" id="GO:0005524">
    <property type="term" value="F:ATP binding"/>
    <property type="evidence" value="ECO:0007669"/>
    <property type="project" value="UniProtKB-KW"/>
</dbReference>
<dbReference type="SMART" id="SM00220">
    <property type="entry name" value="S_TKc"/>
    <property type="match status" value="1"/>
</dbReference>
<dbReference type="STRING" id="34508.A0A4U5LUQ5"/>
<keyword evidence="7" id="KW-0067">ATP-binding</keyword>
<dbReference type="InterPro" id="IPR000719">
    <property type="entry name" value="Prot_kinase_dom"/>
</dbReference>
<reference evidence="12 13" key="2">
    <citation type="journal article" date="2019" name="G3 (Bethesda)">
        <title>Hybrid Assembly of the Genome of the Entomopathogenic Nematode Steinernema carpocapsae Identifies the X-Chromosome.</title>
        <authorList>
            <person name="Serra L."/>
            <person name="Macchietto M."/>
            <person name="Macias-Munoz A."/>
            <person name="McGill C.J."/>
            <person name="Rodriguez I.M."/>
            <person name="Rodriguez B."/>
            <person name="Murad R."/>
            <person name="Mortazavi A."/>
        </authorList>
    </citation>
    <scope>NUCLEOTIDE SEQUENCE [LARGE SCALE GENOMIC DNA]</scope>
    <source>
        <strain evidence="12 13">ALL</strain>
    </source>
</reference>
<dbReference type="AlphaFoldDB" id="A0A4U5LUQ5"/>
<evidence type="ECO:0000256" key="2">
    <source>
        <dbReference type="ARBA" id="ARBA00022148"/>
    </source>
</evidence>
<evidence type="ECO:0000256" key="10">
    <source>
        <dbReference type="ARBA" id="ARBA00048679"/>
    </source>
</evidence>
<evidence type="ECO:0000313" key="13">
    <source>
        <dbReference type="Proteomes" id="UP000298663"/>
    </source>
</evidence>
<evidence type="ECO:0000256" key="5">
    <source>
        <dbReference type="ARBA" id="ARBA00022741"/>
    </source>
</evidence>
<evidence type="ECO:0000256" key="9">
    <source>
        <dbReference type="ARBA" id="ARBA00047899"/>
    </source>
</evidence>
<feature type="domain" description="Protein kinase" evidence="11">
    <location>
        <begin position="1"/>
        <end position="121"/>
    </location>
</feature>
<gene>
    <name evidence="12" type="ORF">L596_029463</name>
</gene>
<dbReference type="InterPro" id="IPR050236">
    <property type="entry name" value="Ser_Thr_kinase_AGC"/>
</dbReference>
<evidence type="ECO:0000259" key="11">
    <source>
        <dbReference type="PROSITE" id="PS50011"/>
    </source>
</evidence>
<dbReference type="PROSITE" id="PS00108">
    <property type="entry name" value="PROTEIN_KINASE_ST"/>
    <property type="match status" value="1"/>
</dbReference>
<keyword evidence="4" id="KW-0808">Transferase</keyword>
<dbReference type="SUPFAM" id="SSF56112">
    <property type="entry name" value="Protein kinase-like (PK-like)"/>
    <property type="match status" value="1"/>
</dbReference>
<dbReference type="Pfam" id="PF00069">
    <property type="entry name" value="Pkinase"/>
    <property type="match status" value="1"/>
</dbReference>
<dbReference type="Proteomes" id="UP000298663">
    <property type="component" value="Unassembled WGS sequence"/>
</dbReference>
<keyword evidence="5" id="KW-0547">Nucleotide-binding</keyword>
<comment type="catalytic activity">
    <reaction evidence="9">
        <text>L-threonyl-[protein] + ATP = O-phospho-L-threonyl-[protein] + ADP + H(+)</text>
        <dbReference type="Rhea" id="RHEA:46608"/>
        <dbReference type="Rhea" id="RHEA-COMP:11060"/>
        <dbReference type="Rhea" id="RHEA-COMP:11605"/>
        <dbReference type="ChEBI" id="CHEBI:15378"/>
        <dbReference type="ChEBI" id="CHEBI:30013"/>
        <dbReference type="ChEBI" id="CHEBI:30616"/>
        <dbReference type="ChEBI" id="CHEBI:61977"/>
        <dbReference type="ChEBI" id="CHEBI:456216"/>
        <dbReference type="EC" id="2.7.11.1"/>
    </reaction>
</comment>
<evidence type="ECO:0000256" key="4">
    <source>
        <dbReference type="ARBA" id="ARBA00022679"/>
    </source>
</evidence>
<keyword evidence="6" id="KW-0418">Kinase</keyword>
<sequence length="121" mass="13762">MAQLTLALEYLHENRILHRDIKPKNILIAENGKIKLADFGVSKYGVATICNRNTGPVGTNDNIAPEIGTDYSQYSFPADWYSLGVMFIIWIFRRRLTIFLSNLLIRTQIIALAKPANERPK</sequence>
<name>A0A4U5LUQ5_STECR</name>
<dbReference type="PROSITE" id="PS50011">
    <property type="entry name" value="PROTEIN_KINASE_DOM"/>
    <property type="match status" value="1"/>
</dbReference>
<dbReference type="InterPro" id="IPR011009">
    <property type="entry name" value="Kinase-like_dom_sf"/>
</dbReference>